<dbReference type="Gene3D" id="1.10.760.10">
    <property type="entry name" value="Cytochrome c-like domain"/>
    <property type="match status" value="1"/>
</dbReference>
<dbReference type="AlphaFoldDB" id="Q1V1R6"/>
<reference evidence="14 15" key="1">
    <citation type="submission" date="2006-04" db="EMBL/GenBank/DDBJ databases">
        <authorList>
            <person name="Giovannoni S.J."/>
            <person name="Cho J.-C."/>
            <person name="Ferriera S."/>
            <person name="Johnson J."/>
            <person name="Kravitz S."/>
            <person name="Halpern A."/>
            <person name="Remington K."/>
            <person name="Beeson K."/>
            <person name="Tran B."/>
            <person name="Rogers Y.-H."/>
            <person name="Friedman R."/>
            <person name="Venter J.C."/>
        </authorList>
    </citation>
    <scope>NUCLEOTIDE SEQUENCE [LARGE SCALE GENOMIC DNA]</scope>
    <source>
        <strain evidence="14 15">HTCC1002</strain>
    </source>
</reference>
<evidence type="ECO:0000256" key="2">
    <source>
        <dbReference type="ARBA" id="ARBA00022448"/>
    </source>
</evidence>
<keyword evidence="5 12" id="KW-0812">Transmembrane</keyword>
<evidence type="ECO:0000313" key="14">
    <source>
        <dbReference type="EMBL" id="EAS84812.1"/>
    </source>
</evidence>
<feature type="transmembrane region" description="Helical" evidence="12">
    <location>
        <begin position="20"/>
        <end position="37"/>
    </location>
</feature>
<evidence type="ECO:0000256" key="10">
    <source>
        <dbReference type="ARBA" id="ARBA00023136"/>
    </source>
</evidence>
<evidence type="ECO:0000256" key="1">
    <source>
        <dbReference type="ARBA" id="ARBA00004162"/>
    </source>
</evidence>
<keyword evidence="2" id="KW-0813">Transport</keyword>
<evidence type="ECO:0000259" key="13">
    <source>
        <dbReference type="PROSITE" id="PS51007"/>
    </source>
</evidence>
<keyword evidence="3" id="KW-1003">Cell membrane</keyword>
<evidence type="ECO:0000256" key="7">
    <source>
        <dbReference type="ARBA" id="ARBA00022982"/>
    </source>
</evidence>
<accession>Q1V1R6</accession>
<dbReference type="InterPro" id="IPR036909">
    <property type="entry name" value="Cyt_c-like_dom_sf"/>
</dbReference>
<evidence type="ECO:0000256" key="5">
    <source>
        <dbReference type="ARBA" id="ARBA00022692"/>
    </source>
</evidence>
<dbReference type="Pfam" id="PF00034">
    <property type="entry name" value="Cytochrom_C"/>
    <property type="match status" value="1"/>
</dbReference>
<dbReference type="Proteomes" id="UP000005306">
    <property type="component" value="Unassembled WGS sequence"/>
</dbReference>
<evidence type="ECO:0000256" key="3">
    <source>
        <dbReference type="ARBA" id="ARBA00022475"/>
    </source>
</evidence>
<keyword evidence="9 11" id="KW-0408">Iron</keyword>
<evidence type="ECO:0000256" key="8">
    <source>
        <dbReference type="ARBA" id="ARBA00022989"/>
    </source>
</evidence>
<dbReference type="SUPFAM" id="SSF46626">
    <property type="entry name" value="Cytochrome c"/>
    <property type="match status" value="1"/>
</dbReference>
<keyword evidence="7" id="KW-0249">Electron transport</keyword>
<dbReference type="GO" id="GO:0046872">
    <property type="term" value="F:metal ion binding"/>
    <property type="evidence" value="ECO:0007669"/>
    <property type="project" value="UniProtKB-KW"/>
</dbReference>
<dbReference type="EMBL" id="AAPV01000001">
    <property type="protein sequence ID" value="EAS84812.1"/>
    <property type="molecule type" value="Genomic_DNA"/>
</dbReference>
<protein>
    <submittedName>
        <fullName evidence="14">Cytochrome C</fullName>
    </submittedName>
</protein>
<keyword evidence="8 12" id="KW-1133">Transmembrane helix</keyword>
<name>Q1V1R6_PELU1</name>
<comment type="subcellular location">
    <subcellularLocation>
        <location evidence="1">Cell membrane</location>
        <topology evidence="1">Single-pass membrane protein</topology>
    </subcellularLocation>
</comment>
<dbReference type="HOGENOM" id="CLU_060944_4_0_5"/>
<evidence type="ECO:0000256" key="9">
    <source>
        <dbReference type="ARBA" id="ARBA00023004"/>
    </source>
</evidence>
<comment type="caution">
    <text evidence="14">The sequence shown here is derived from an EMBL/GenBank/DDBJ whole genome shotgun (WGS) entry which is preliminary data.</text>
</comment>
<dbReference type="PANTHER" id="PTHR11961">
    <property type="entry name" value="CYTOCHROME C"/>
    <property type="match status" value="1"/>
</dbReference>
<evidence type="ECO:0000256" key="12">
    <source>
        <dbReference type="SAM" id="Phobius"/>
    </source>
</evidence>
<keyword evidence="4 11" id="KW-0349">Heme</keyword>
<dbReference type="GO" id="GO:0005886">
    <property type="term" value="C:plasma membrane"/>
    <property type="evidence" value="ECO:0007669"/>
    <property type="project" value="UniProtKB-SubCell"/>
</dbReference>
<sequence>MLYLQNNKIYMDSFELNKIIAAILMVALLVIGLGKVADGVFHVNKPENPGYQVEVEGQPASTISQVAEVEQKVDIAAIMALGDVTSGEKIFKKCAACHSIEKGGPNKIGPALYNVVGSKVGAVEDYKYSKTLASYGKDWTFEELNGFLTKPSSYLKGTKMSYAGLRKEADRASIIKYLNQNSDSPKQLP</sequence>
<organism evidence="14 15">
    <name type="scientific">Pelagibacter ubique (strain HTCC1002)</name>
    <dbReference type="NCBI Taxonomy" id="314261"/>
    <lineage>
        <taxon>Bacteria</taxon>
        <taxon>Pseudomonadati</taxon>
        <taxon>Pseudomonadota</taxon>
        <taxon>Alphaproteobacteria</taxon>
        <taxon>Candidatus Pelagibacterales</taxon>
        <taxon>Candidatus Pelagibacteraceae</taxon>
        <taxon>Candidatus Pelagibacter</taxon>
    </lineage>
</organism>
<evidence type="ECO:0000256" key="11">
    <source>
        <dbReference type="PROSITE-ProRule" id="PRU00433"/>
    </source>
</evidence>
<dbReference type="PROSITE" id="PS51007">
    <property type="entry name" value="CYTC"/>
    <property type="match status" value="1"/>
</dbReference>
<keyword evidence="10 12" id="KW-0472">Membrane</keyword>
<dbReference type="PRINTS" id="PR00604">
    <property type="entry name" value="CYTCHRMECIAB"/>
</dbReference>
<evidence type="ECO:0000313" key="15">
    <source>
        <dbReference type="Proteomes" id="UP000005306"/>
    </source>
</evidence>
<evidence type="ECO:0000256" key="6">
    <source>
        <dbReference type="ARBA" id="ARBA00022723"/>
    </source>
</evidence>
<dbReference type="FunFam" id="1.10.760.10:FF:000026">
    <property type="entry name" value="Cytochrome C, membrane-bound"/>
    <property type="match status" value="1"/>
</dbReference>
<dbReference type="GO" id="GO:0020037">
    <property type="term" value="F:heme binding"/>
    <property type="evidence" value="ECO:0007669"/>
    <property type="project" value="InterPro"/>
</dbReference>
<evidence type="ECO:0000256" key="4">
    <source>
        <dbReference type="ARBA" id="ARBA00022617"/>
    </source>
</evidence>
<dbReference type="InterPro" id="IPR009056">
    <property type="entry name" value="Cyt_c-like_dom"/>
</dbReference>
<keyword evidence="6 11" id="KW-0479">Metal-binding</keyword>
<feature type="domain" description="Cytochrome c" evidence="13">
    <location>
        <begin position="82"/>
        <end position="182"/>
    </location>
</feature>
<dbReference type="InterPro" id="IPR002327">
    <property type="entry name" value="Cyt_c_1A/1B"/>
</dbReference>
<dbReference type="GO" id="GO:0009055">
    <property type="term" value="F:electron transfer activity"/>
    <property type="evidence" value="ECO:0007669"/>
    <property type="project" value="InterPro"/>
</dbReference>
<gene>
    <name evidence="14" type="ORF">PU1002_03806</name>
</gene>
<proteinExistence type="predicted"/>